<proteinExistence type="predicted"/>
<feature type="compositionally biased region" description="Basic and acidic residues" evidence="1">
    <location>
        <begin position="352"/>
        <end position="366"/>
    </location>
</feature>
<protein>
    <submittedName>
        <fullName evidence="4">Uncharacterized protein LOC109720603</fullName>
    </submittedName>
</protein>
<feature type="domain" description="Retrotransposon gag" evidence="2">
    <location>
        <begin position="213"/>
        <end position="307"/>
    </location>
</feature>
<name>A0A6P5G543_ANACO</name>
<feature type="compositionally biased region" description="Basic and acidic residues" evidence="1">
    <location>
        <begin position="160"/>
        <end position="172"/>
    </location>
</feature>
<dbReference type="PANTHER" id="PTHR34482">
    <property type="entry name" value="DNA DAMAGE-INDUCIBLE PROTEIN 1-LIKE"/>
    <property type="match status" value="1"/>
</dbReference>
<feature type="compositionally biased region" description="Low complexity" evidence="1">
    <location>
        <begin position="44"/>
        <end position="55"/>
    </location>
</feature>
<evidence type="ECO:0000259" key="2">
    <source>
        <dbReference type="Pfam" id="PF03732"/>
    </source>
</evidence>
<gene>
    <name evidence="4" type="primary">LOC109720603</name>
</gene>
<organism evidence="3 4">
    <name type="scientific">Ananas comosus</name>
    <name type="common">Pineapple</name>
    <name type="synonym">Ananas ananas</name>
    <dbReference type="NCBI Taxonomy" id="4615"/>
    <lineage>
        <taxon>Eukaryota</taxon>
        <taxon>Viridiplantae</taxon>
        <taxon>Streptophyta</taxon>
        <taxon>Embryophyta</taxon>
        <taxon>Tracheophyta</taxon>
        <taxon>Spermatophyta</taxon>
        <taxon>Magnoliopsida</taxon>
        <taxon>Liliopsida</taxon>
        <taxon>Poales</taxon>
        <taxon>Bromeliaceae</taxon>
        <taxon>Bromelioideae</taxon>
        <taxon>Ananas</taxon>
    </lineage>
</organism>
<feature type="region of interest" description="Disordered" evidence="1">
    <location>
        <begin position="145"/>
        <end position="184"/>
    </location>
</feature>
<accession>A0A6P5G543</accession>
<dbReference type="RefSeq" id="XP_020103424.1">
    <property type="nucleotide sequence ID" value="XM_020247835.1"/>
</dbReference>
<dbReference type="AlphaFoldDB" id="A0A6P5G543"/>
<reference evidence="4" key="2">
    <citation type="submission" date="2025-08" db="UniProtKB">
        <authorList>
            <consortium name="RefSeq"/>
        </authorList>
    </citation>
    <scope>IDENTIFICATION</scope>
    <source>
        <tissue evidence="4">Leaf</tissue>
    </source>
</reference>
<feature type="region of interest" description="Disordered" evidence="1">
    <location>
        <begin position="338"/>
        <end position="395"/>
    </location>
</feature>
<dbReference type="InterPro" id="IPR005162">
    <property type="entry name" value="Retrotrans_gag_dom"/>
</dbReference>
<evidence type="ECO:0000256" key="1">
    <source>
        <dbReference type="SAM" id="MobiDB-lite"/>
    </source>
</evidence>
<feature type="compositionally biased region" description="Polar residues" evidence="1">
    <location>
        <begin position="31"/>
        <end position="42"/>
    </location>
</feature>
<evidence type="ECO:0000313" key="4">
    <source>
        <dbReference type="RefSeq" id="XP_020103424.1"/>
    </source>
</evidence>
<feature type="region of interest" description="Disordered" evidence="1">
    <location>
        <begin position="1"/>
        <end position="71"/>
    </location>
</feature>
<keyword evidence="3" id="KW-1185">Reference proteome</keyword>
<dbReference type="Proteomes" id="UP000515123">
    <property type="component" value="Linkage group 14"/>
</dbReference>
<dbReference type="Pfam" id="PF03732">
    <property type="entry name" value="Retrotrans_gag"/>
    <property type="match status" value="1"/>
</dbReference>
<reference evidence="3" key="1">
    <citation type="journal article" date="2015" name="Nat. Genet.">
        <title>The pineapple genome and the evolution of CAM photosynthesis.</title>
        <authorList>
            <person name="Ming R."/>
            <person name="VanBuren R."/>
            <person name="Wai C.M."/>
            <person name="Tang H."/>
            <person name="Schatz M.C."/>
            <person name="Bowers J.E."/>
            <person name="Lyons E."/>
            <person name="Wang M.L."/>
            <person name="Chen J."/>
            <person name="Biggers E."/>
            <person name="Zhang J."/>
            <person name="Huang L."/>
            <person name="Zhang L."/>
            <person name="Miao W."/>
            <person name="Zhang J."/>
            <person name="Ye Z."/>
            <person name="Miao C."/>
            <person name="Lin Z."/>
            <person name="Wang H."/>
            <person name="Zhou H."/>
            <person name="Yim W.C."/>
            <person name="Priest H.D."/>
            <person name="Zheng C."/>
            <person name="Woodhouse M."/>
            <person name="Edger P.P."/>
            <person name="Guyot R."/>
            <person name="Guo H.B."/>
            <person name="Guo H."/>
            <person name="Zheng G."/>
            <person name="Singh R."/>
            <person name="Sharma A."/>
            <person name="Min X."/>
            <person name="Zheng Y."/>
            <person name="Lee H."/>
            <person name="Gurtowski J."/>
            <person name="Sedlazeck F.J."/>
            <person name="Harkess A."/>
            <person name="McKain M.R."/>
            <person name="Liao Z."/>
            <person name="Fang J."/>
            <person name="Liu J."/>
            <person name="Zhang X."/>
            <person name="Zhang Q."/>
            <person name="Hu W."/>
            <person name="Qin Y."/>
            <person name="Wang K."/>
            <person name="Chen L.Y."/>
            <person name="Shirley N."/>
            <person name="Lin Y.R."/>
            <person name="Liu L.Y."/>
            <person name="Hernandez A.G."/>
            <person name="Wright C.L."/>
            <person name="Bulone V."/>
            <person name="Tuskan G.A."/>
            <person name="Heath K."/>
            <person name="Zee F."/>
            <person name="Moore P.H."/>
            <person name="Sunkar R."/>
            <person name="Leebens-Mack J.H."/>
            <person name="Mockler T."/>
            <person name="Bennetzen J.L."/>
            <person name="Freeling M."/>
            <person name="Sankoff D."/>
            <person name="Paterson A.H."/>
            <person name="Zhu X."/>
            <person name="Yang X."/>
            <person name="Smith J.A."/>
            <person name="Cushman J.C."/>
            <person name="Paull R.E."/>
            <person name="Yu Q."/>
        </authorList>
    </citation>
    <scope>NUCLEOTIDE SEQUENCE [LARGE SCALE GENOMIC DNA]</scope>
    <source>
        <strain evidence="3">cv. F153</strain>
    </source>
</reference>
<dbReference type="OrthoDB" id="786614at2759"/>
<feature type="compositionally biased region" description="Low complexity" evidence="1">
    <location>
        <begin position="145"/>
        <end position="159"/>
    </location>
</feature>
<sequence length="417" mass="46051">MVRPSRHSNTNNDQPRNPPPAGSGDADMNATLASLLNTTSSAAVPPQTIVPPTTQNSLQSTLAPPTNPSAFVPPLQQTFSTGMPSTAAHTTFSFPPSTAHPSFVPLPPQTTIPTHSATLPQSTTMDPLVATLIQAVVGLVQTQQQSLQQNPAPSAAESSSRVRERSINEFKKSAPPPFSGATNPDEAENWIKEMEKAFSAMQCTDEEKVRFGTFMLQGRANNWWESELRTRGNDLAALSWKDFRSSFYAKYFPRSKLRQLERQFLDLKQGSMSVEEYEAEFDRLSHFAPKLVNDDESRAKRFEEGLNGHIRTGLAPLHLEAYDDVVSRAKSLDSVWRQTREERNANQKKRNRDSFREGDRNAREVDGSNDSGRPRNTPAPRGGPPNRDQKPKCSVCGGWHKDSAAGTLLVVVSDVEI</sequence>
<evidence type="ECO:0000313" key="3">
    <source>
        <dbReference type="Proteomes" id="UP000515123"/>
    </source>
</evidence>
<dbReference type="PANTHER" id="PTHR34482:SF36">
    <property type="entry name" value="RETROTRANSPOSON GAG DOMAIN-CONTAINING PROTEIN"/>
    <property type="match status" value="1"/>
</dbReference>
<dbReference type="GeneID" id="109720603"/>